<dbReference type="Proteomes" id="UP000559256">
    <property type="component" value="Unassembled WGS sequence"/>
</dbReference>
<protein>
    <recommendedName>
        <fullName evidence="4">F-box domain-containing protein</fullName>
    </recommendedName>
</protein>
<dbReference type="InterPro" id="IPR032675">
    <property type="entry name" value="LRR_dom_sf"/>
</dbReference>
<comment type="caution">
    <text evidence="2">The sequence shown here is derived from an EMBL/GenBank/DDBJ whole genome shotgun (WGS) entry which is preliminary data.</text>
</comment>
<dbReference type="OrthoDB" id="2877316at2759"/>
<evidence type="ECO:0000313" key="3">
    <source>
        <dbReference type="Proteomes" id="UP000559256"/>
    </source>
</evidence>
<dbReference type="EMBL" id="JAACJM010000176">
    <property type="protein sequence ID" value="KAF5340420.1"/>
    <property type="molecule type" value="Genomic_DNA"/>
</dbReference>
<proteinExistence type="predicted"/>
<keyword evidence="3" id="KW-1185">Reference proteome</keyword>
<reference evidence="2 3" key="1">
    <citation type="journal article" date="2020" name="ISME J.">
        <title>Uncovering the hidden diversity of litter-decomposition mechanisms in mushroom-forming fungi.</title>
        <authorList>
            <person name="Floudas D."/>
            <person name="Bentzer J."/>
            <person name="Ahren D."/>
            <person name="Johansson T."/>
            <person name="Persson P."/>
            <person name="Tunlid A."/>
        </authorList>
    </citation>
    <scope>NUCLEOTIDE SEQUENCE [LARGE SCALE GENOMIC DNA]</scope>
    <source>
        <strain evidence="2 3">CBS 291.85</strain>
    </source>
</reference>
<organism evidence="2 3">
    <name type="scientific">Tetrapyrgos nigripes</name>
    <dbReference type="NCBI Taxonomy" id="182062"/>
    <lineage>
        <taxon>Eukaryota</taxon>
        <taxon>Fungi</taxon>
        <taxon>Dikarya</taxon>
        <taxon>Basidiomycota</taxon>
        <taxon>Agaricomycotina</taxon>
        <taxon>Agaricomycetes</taxon>
        <taxon>Agaricomycetidae</taxon>
        <taxon>Agaricales</taxon>
        <taxon>Marasmiineae</taxon>
        <taxon>Marasmiaceae</taxon>
        <taxon>Tetrapyrgos</taxon>
    </lineage>
</organism>
<accession>A0A8H5FKD6</accession>
<gene>
    <name evidence="2" type="ORF">D9758_013543</name>
</gene>
<evidence type="ECO:0008006" key="4">
    <source>
        <dbReference type="Google" id="ProtNLM"/>
    </source>
</evidence>
<dbReference type="AlphaFoldDB" id="A0A8H5FKD6"/>
<dbReference type="Gene3D" id="3.80.10.10">
    <property type="entry name" value="Ribonuclease Inhibitor"/>
    <property type="match status" value="1"/>
</dbReference>
<evidence type="ECO:0000313" key="2">
    <source>
        <dbReference type="EMBL" id="KAF5340420.1"/>
    </source>
</evidence>
<name>A0A8H5FKD6_9AGAR</name>
<evidence type="ECO:0000256" key="1">
    <source>
        <dbReference type="SAM" id="MobiDB-lite"/>
    </source>
</evidence>
<sequence>MTWGKQGAPESSTSVDPGNNLYLKPLDSMDSLGEFAAYLSDRRVQQPILIPPHSATSLQSTLQDREARIQSDLIAQEESGKQVQRIEQQQRTIAKDLLSPLPPEVLEEIFFQYLQLREPEQRRLRLRRGRNKGHHYDRILPVVLLCNICSSWRYIVHGAPRLWTLLLLSPYNDRAPPAALIAEWLQRSGSLLVDLAICPFVPTNDDEWASYGDVLVSVGKRLHSLEVPIVLLKNAAEQLERMSLPNLRHTRILPKTDHSADGVIDLRHLLFFKTATRIRIVEFGGYTTPGDVRTFLDFPFPTARITRISMMCFSVGLPMLQDIIRACPLLEDCALFCITRLPTQPRNLPLFELPHLHCIRLQFQGAHGVKHLFDGLRLPALKVLRLSIQMHLPPASSEEVLPHLSALHGRSAFKLQDLTLLGIGANETDNILDFLGRIPTLESLSLEDAPLSIPRFFRALRDDGNQEQVWEASAVEERIATTPAPIILPNLTKLSVVKHFRADPASLEWDPISSSDIDIADAVASRCPGAVVDDIETHRITSRPVTKRLRSFTFQAYERDLSEDAMSILMECRKKGLQLKISPIPNFPGSSSS</sequence>
<feature type="region of interest" description="Disordered" evidence="1">
    <location>
        <begin position="1"/>
        <end position="20"/>
    </location>
</feature>